<dbReference type="Gene3D" id="3.40.50.1240">
    <property type="entry name" value="Phosphoglycerate mutase-like"/>
    <property type="match status" value="1"/>
</dbReference>
<proteinExistence type="predicted"/>
<accession>H3GCR7</accession>
<dbReference type="Proteomes" id="UP000005238">
    <property type="component" value="Unassembled WGS sequence"/>
</dbReference>
<dbReference type="STRING" id="164328.H3GCR7"/>
<name>H3GCR7_PHYRM</name>
<protein>
    <recommendedName>
        <fullName evidence="3">Histidine acid phosphatase</fullName>
    </recommendedName>
</protein>
<evidence type="ECO:0008006" key="3">
    <source>
        <dbReference type="Google" id="ProtNLM"/>
    </source>
</evidence>
<dbReference type="InParanoid" id="H3GCR7"/>
<dbReference type="eggNOG" id="KOG3720">
    <property type="taxonomic scope" value="Eukaryota"/>
</dbReference>
<evidence type="ECO:0000313" key="1">
    <source>
        <dbReference type="EnsemblProtists" id="Phyra73292"/>
    </source>
</evidence>
<sequence>MATSSTTVAATGGLRQSLYHQKDFCYGALKDGVKEVYGFVKAVVDNKQPARLSFLAHDNSMGALLNALQIGGGSQIPQYGTMLASEVCEDKGSHESLIKPRSENEEVFLQATRKTCFAHSRTSSRWRSNSCRTRPQRISGQLECVLTYFLGVIEAAQVCCVTSELCGILEAPSTSSFASTSM</sequence>
<dbReference type="AlphaFoldDB" id="H3GCR7"/>
<dbReference type="GO" id="GO:0016791">
    <property type="term" value="F:phosphatase activity"/>
    <property type="evidence" value="ECO:0000318"/>
    <property type="project" value="GO_Central"/>
</dbReference>
<keyword evidence="2" id="KW-1185">Reference proteome</keyword>
<dbReference type="InterPro" id="IPR029033">
    <property type="entry name" value="His_PPase_superfam"/>
</dbReference>
<dbReference type="EnsemblProtists" id="Phyra73292">
    <property type="protein sequence ID" value="Phyra73292"/>
    <property type="gene ID" value="Phyra73292"/>
</dbReference>
<dbReference type="HOGENOM" id="CLU_1484827_0_0_1"/>
<reference evidence="2" key="1">
    <citation type="journal article" date="2006" name="Science">
        <title>Phytophthora genome sequences uncover evolutionary origins and mechanisms of pathogenesis.</title>
        <authorList>
            <person name="Tyler B.M."/>
            <person name="Tripathy S."/>
            <person name="Zhang X."/>
            <person name="Dehal P."/>
            <person name="Jiang R.H."/>
            <person name="Aerts A."/>
            <person name="Arredondo F.D."/>
            <person name="Baxter L."/>
            <person name="Bensasson D."/>
            <person name="Beynon J.L."/>
            <person name="Chapman J."/>
            <person name="Damasceno C.M."/>
            <person name="Dorrance A.E."/>
            <person name="Dou D."/>
            <person name="Dickerman A.W."/>
            <person name="Dubchak I.L."/>
            <person name="Garbelotto M."/>
            <person name="Gijzen M."/>
            <person name="Gordon S.G."/>
            <person name="Govers F."/>
            <person name="Grunwald N.J."/>
            <person name="Huang W."/>
            <person name="Ivors K.L."/>
            <person name="Jones R.W."/>
            <person name="Kamoun S."/>
            <person name="Krampis K."/>
            <person name="Lamour K.H."/>
            <person name="Lee M.K."/>
            <person name="McDonald W.H."/>
            <person name="Medina M."/>
            <person name="Meijer H.J."/>
            <person name="Nordberg E.K."/>
            <person name="Maclean D.J."/>
            <person name="Ospina-Giraldo M.D."/>
            <person name="Morris P.F."/>
            <person name="Phuntumart V."/>
            <person name="Putnam N.H."/>
            <person name="Rash S."/>
            <person name="Rose J.K."/>
            <person name="Sakihama Y."/>
            <person name="Salamov A.A."/>
            <person name="Savidor A."/>
            <person name="Scheuring C.F."/>
            <person name="Smith B.M."/>
            <person name="Sobral B.W."/>
            <person name="Terry A."/>
            <person name="Torto-Alalibo T.A."/>
            <person name="Win J."/>
            <person name="Xu Z."/>
            <person name="Zhang H."/>
            <person name="Grigoriev I.V."/>
            <person name="Rokhsar D.S."/>
            <person name="Boore J.L."/>
        </authorList>
    </citation>
    <scope>NUCLEOTIDE SEQUENCE [LARGE SCALE GENOMIC DNA]</scope>
    <source>
        <strain evidence="2">Pr102</strain>
    </source>
</reference>
<dbReference type="EMBL" id="DS566000">
    <property type="status" value="NOT_ANNOTATED_CDS"/>
    <property type="molecule type" value="Genomic_DNA"/>
</dbReference>
<evidence type="ECO:0000313" key="2">
    <source>
        <dbReference type="Proteomes" id="UP000005238"/>
    </source>
</evidence>
<dbReference type="VEuPathDB" id="FungiDB:KRP23_2945"/>
<reference evidence="1" key="2">
    <citation type="submission" date="2015-06" db="UniProtKB">
        <authorList>
            <consortium name="EnsemblProtists"/>
        </authorList>
    </citation>
    <scope>IDENTIFICATION</scope>
    <source>
        <strain evidence="1">Pr102</strain>
    </source>
</reference>
<organism evidence="1 2">
    <name type="scientific">Phytophthora ramorum</name>
    <name type="common">Sudden oak death agent</name>
    <dbReference type="NCBI Taxonomy" id="164328"/>
    <lineage>
        <taxon>Eukaryota</taxon>
        <taxon>Sar</taxon>
        <taxon>Stramenopiles</taxon>
        <taxon>Oomycota</taxon>
        <taxon>Peronosporomycetes</taxon>
        <taxon>Peronosporales</taxon>
        <taxon>Peronosporaceae</taxon>
        <taxon>Phytophthora</taxon>
    </lineage>
</organism>